<gene>
    <name evidence="3" type="ORF">M8523_06535</name>
</gene>
<accession>A0AA41YVH7</accession>
<dbReference type="PANTHER" id="PTHR43639">
    <property type="entry name" value="OXIDOREDUCTASE, SHORT-CHAIN DEHYDROGENASE/REDUCTASE FAMILY (AFU_ORTHOLOGUE AFUA_5G02870)"/>
    <property type="match status" value="1"/>
</dbReference>
<dbReference type="RefSeq" id="WP_282584039.1">
    <property type="nucleotide sequence ID" value="NZ_JAMOIM010000003.1"/>
</dbReference>
<protein>
    <submittedName>
        <fullName evidence="3">SDR family oxidoreductase</fullName>
    </submittedName>
</protein>
<comment type="caution">
    <text evidence="3">The sequence shown here is derived from an EMBL/GenBank/DDBJ whole genome shotgun (WGS) entry which is preliminary data.</text>
</comment>
<evidence type="ECO:0000256" key="1">
    <source>
        <dbReference type="ARBA" id="ARBA00006484"/>
    </source>
</evidence>
<sequence length="248" mass="26189">MTQMRAALVTGGAARLGATIAERLARAGFSVVIHCNRSRKQAEALVMRLSDTYGVATGVVARDLATLEDGSLVTEAAAALGRPFTLLVNNASIYETDDAANFNVAGFDRHMAVNLRAPLLLAQTFAAQAPDGSSIVNLLDQRVLRPTPRQFTYTLSKAALHTATRTLAQSLAPAIRVNAVAPGLTLVNAGQDAADYTRRTADLPLRTGGTPDEVAEAVLYCATTPSLTGQTLALDGGQHLAWQTAEYR</sequence>
<dbReference type="GO" id="GO:0016491">
    <property type="term" value="F:oxidoreductase activity"/>
    <property type="evidence" value="ECO:0007669"/>
    <property type="project" value="UniProtKB-KW"/>
</dbReference>
<dbReference type="NCBIfam" id="NF006597">
    <property type="entry name" value="PRK09134.1"/>
    <property type="match status" value="1"/>
</dbReference>
<dbReference type="AlphaFoldDB" id="A0AA41YVH7"/>
<comment type="similarity">
    <text evidence="1">Belongs to the short-chain dehydrogenases/reductases (SDR) family.</text>
</comment>
<evidence type="ECO:0000313" key="4">
    <source>
        <dbReference type="Proteomes" id="UP001165667"/>
    </source>
</evidence>
<name>A0AA41YVH7_9HYPH</name>
<evidence type="ECO:0000313" key="3">
    <source>
        <dbReference type="EMBL" id="MCW6507678.1"/>
    </source>
</evidence>
<dbReference type="Gene3D" id="3.40.50.720">
    <property type="entry name" value="NAD(P)-binding Rossmann-like Domain"/>
    <property type="match status" value="1"/>
</dbReference>
<dbReference type="Pfam" id="PF13561">
    <property type="entry name" value="adh_short_C2"/>
    <property type="match status" value="1"/>
</dbReference>
<dbReference type="Proteomes" id="UP001165667">
    <property type="component" value="Unassembled WGS sequence"/>
</dbReference>
<dbReference type="PANTHER" id="PTHR43639:SF1">
    <property type="entry name" value="SHORT-CHAIN DEHYDROGENASE_REDUCTASE FAMILY PROTEIN"/>
    <property type="match status" value="1"/>
</dbReference>
<dbReference type="EMBL" id="JAMOIM010000003">
    <property type="protein sequence ID" value="MCW6507678.1"/>
    <property type="molecule type" value="Genomic_DNA"/>
</dbReference>
<reference evidence="3" key="1">
    <citation type="submission" date="2022-05" db="EMBL/GenBank/DDBJ databases">
        <authorList>
            <person name="Pankratov T."/>
        </authorList>
    </citation>
    <scope>NUCLEOTIDE SEQUENCE</scope>
    <source>
        <strain evidence="3">BP6-180914</strain>
    </source>
</reference>
<proteinExistence type="inferred from homology"/>
<dbReference type="SUPFAM" id="SSF51735">
    <property type="entry name" value="NAD(P)-binding Rossmann-fold domains"/>
    <property type="match status" value="1"/>
</dbReference>
<evidence type="ECO:0000256" key="2">
    <source>
        <dbReference type="ARBA" id="ARBA00023002"/>
    </source>
</evidence>
<keyword evidence="4" id="KW-1185">Reference proteome</keyword>
<dbReference type="InterPro" id="IPR002347">
    <property type="entry name" value="SDR_fam"/>
</dbReference>
<dbReference type="InterPro" id="IPR036291">
    <property type="entry name" value="NAD(P)-bd_dom_sf"/>
</dbReference>
<organism evidence="3 4">
    <name type="scientific">Lichenifustis flavocetrariae</name>
    <dbReference type="NCBI Taxonomy" id="2949735"/>
    <lineage>
        <taxon>Bacteria</taxon>
        <taxon>Pseudomonadati</taxon>
        <taxon>Pseudomonadota</taxon>
        <taxon>Alphaproteobacteria</taxon>
        <taxon>Hyphomicrobiales</taxon>
        <taxon>Lichenihabitantaceae</taxon>
        <taxon>Lichenifustis</taxon>
    </lineage>
</organism>
<keyword evidence="2" id="KW-0560">Oxidoreductase</keyword>
<dbReference type="PRINTS" id="PR00081">
    <property type="entry name" value="GDHRDH"/>
</dbReference>